<evidence type="ECO:0000313" key="7">
    <source>
        <dbReference type="EMBL" id="CAJ2508143.1"/>
    </source>
</evidence>
<dbReference type="InterPro" id="IPR004839">
    <property type="entry name" value="Aminotransferase_I/II_large"/>
</dbReference>
<dbReference type="EMBL" id="CAUWAG010000010">
    <property type="protein sequence ID" value="CAJ2508143.1"/>
    <property type="molecule type" value="Genomic_DNA"/>
</dbReference>
<comment type="caution">
    <text evidence="7">The sequence shown here is derived from an EMBL/GenBank/DDBJ whole genome shotgun (WGS) entry which is preliminary data.</text>
</comment>
<dbReference type="SUPFAM" id="SSF53383">
    <property type="entry name" value="PLP-dependent transferases"/>
    <property type="match status" value="1"/>
</dbReference>
<organism evidence="7 8">
    <name type="scientific">Anthostomella pinea</name>
    <dbReference type="NCBI Taxonomy" id="933095"/>
    <lineage>
        <taxon>Eukaryota</taxon>
        <taxon>Fungi</taxon>
        <taxon>Dikarya</taxon>
        <taxon>Ascomycota</taxon>
        <taxon>Pezizomycotina</taxon>
        <taxon>Sordariomycetes</taxon>
        <taxon>Xylariomycetidae</taxon>
        <taxon>Xylariales</taxon>
        <taxon>Xylariaceae</taxon>
        <taxon>Anthostomella</taxon>
    </lineage>
</organism>
<gene>
    <name evidence="7" type="ORF">KHLLAP_LOCUS8611</name>
</gene>
<evidence type="ECO:0000256" key="4">
    <source>
        <dbReference type="ARBA" id="ARBA00022898"/>
    </source>
</evidence>
<protein>
    <submittedName>
        <fullName evidence="7">Uu.00g093290.m01.CDS01</fullName>
    </submittedName>
</protein>
<keyword evidence="4" id="KW-0663">Pyridoxal phosphate</keyword>
<reference evidence="7" key="1">
    <citation type="submission" date="2023-10" db="EMBL/GenBank/DDBJ databases">
        <authorList>
            <person name="Hackl T."/>
        </authorList>
    </citation>
    <scope>NUCLEOTIDE SEQUENCE</scope>
</reference>
<dbReference type="Pfam" id="PF00155">
    <property type="entry name" value="Aminotran_1_2"/>
    <property type="match status" value="1"/>
</dbReference>
<dbReference type="InterPro" id="IPR015424">
    <property type="entry name" value="PyrdxlP-dep_Trfase"/>
</dbReference>
<dbReference type="Gene3D" id="3.40.640.10">
    <property type="entry name" value="Type I PLP-dependent aspartate aminotransferase-like (Major domain)"/>
    <property type="match status" value="1"/>
</dbReference>
<feature type="region of interest" description="Disordered" evidence="5">
    <location>
        <begin position="473"/>
        <end position="495"/>
    </location>
</feature>
<evidence type="ECO:0000256" key="1">
    <source>
        <dbReference type="ARBA" id="ARBA00001933"/>
    </source>
</evidence>
<evidence type="ECO:0000256" key="5">
    <source>
        <dbReference type="SAM" id="MobiDB-lite"/>
    </source>
</evidence>
<dbReference type="InterPro" id="IPR015422">
    <property type="entry name" value="PyrdxlP-dep_Trfase_small"/>
</dbReference>
<sequence length="495" mass="55459">MADAQLLAEWFPDFEPKAPKMRGESVFYRNLEEQLDVRRNDRTLFTLRRNEPAPKSIDVSTLDFLGLTHSALLRQPFLDELASHPDFHLGAGGSRLLNGNNAYAELVEREIADFHVADEALLFHSGFEANVALMLAIPRPGDAIVFDELVHASMHEGMQGSVAPCKKSFKHNDVDKFREVLMEVRETQTLIKKGQRSVFIALESLYSMDGDVSPLRELVEVAKEIFPEGNAQFFVDEAHTTGVFGKQGRGYVDELGLHNEIAIRMHTFGKAMACTGAVVLCKSSVRDTLMNHARAFLYSTAPSFPMLAAIRAGYKLLKSGQTQPLQDHIQQLVKHFFRTLQENPVWDEASDEGILSIPTMEDFENRPFVTQVCPIVTRQRYTRYLCWHLQLAGYNCFPIDYPVVPRGMNRLRVVLHAHNTVAEVEGFAEAICEWAQEMLNIEERGNKGELPTAARRVIASQAELKANGRVRGEENGHVNGYENGAVNGNGVVNGH</sequence>
<dbReference type="Proteomes" id="UP001295740">
    <property type="component" value="Unassembled WGS sequence"/>
</dbReference>
<dbReference type="GO" id="GO:0016740">
    <property type="term" value="F:transferase activity"/>
    <property type="evidence" value="ECO:0007669"/>
    <property type="project" value="UniProtKB-KW"/>
</dbReference>
<evidence type="ECO:0000259" key="6">
    <source>
        <dbReference type="Pfam" id="PF00155"/>
    </source>
</evidence>
<evidence type="ECO:0000256" key="2">
    <source>
        <dbReference type="ARBA" id="ARBA00010008"/>
    </source>
</evidence>
<dbReference type="PANTHER" id="PTHR13693">
    <property type="entry name" value="CLASS II AMINOTRANSFERASE/8-AMINO-7-OXONONANOATE SYNTHASE"/>
    <property type="match status" value="1"/>
</dbReference>
<feature type="domain" description="Aminotransferase class I/classII large" evidence="6">
    <location>
        <begin position="85"/>
        <end position="431"/>
    </location>
</feature>
<comment type="cofactor">
    <cofactor evidence="1">
        <name>pyridoxal 5'-phosphate</name>
        <dbReference type="ChEBI" id="CHEBI:597326"/>
    </cofactor>
</comment>
<keyword evidence="3" id="KW-0808">Transferase</keyword>
<dbReference type="AlphaFoldDB" id="A0AAI8VNI7"/>
<feature type="compositionally biased region" description="Low complexity" evidence="5">
    <location>
        <begin position="478"/>
        <end position="495"/>
    </location>
</feature>
<dbReference type="Gene3D" id="3.90.1150.10">
    <property type="entry name" value="Aspartate Aminotransferase, domain 1"/>
    <property type="match status" value="1"/>
</dbReference>
<name>A0AAI8VNI7_9PEZI</name>
<dbReference type="PANTHER" id="PTHR13693:SF77">
    <property type="entry name" value="8-AMINO-7-OXONONANOATE SYNTHASE"/>
    <property type="match status" value="1"/>
</dbReference>
<proteinExistence type="inferred from homology"/>
<dbReference type="InterPro" id="IPR050087">
    <property type="entry name" value="AON_synthase_class-II"/>
</dbReference>
<evidence type="ECO:0000256" key="3">
    <source>
        <dbReference type="ARBA" id="ARBA00022679"/>
    </source>
</evidence>
<comment type="similarity">
    <text evidence="2">Belongs to the class-II pyridoxal-phosphate-dependent aminotransferase family. BioF subfamily.</text>
</comment>
<dbReference type="InterPro" id="IPR015421">
    <property type="entry name" value="PyrdxlP-dep_Trfase_major"/>
</dbReference>
<dbReference type="GO" id="GO:0009102">
    <property type="term" value="P:biotin biosynthetic process"/>
    <property type="evidence" value="ECO:0007669"/>
    <property type="project" value="TreeGrafter"/>
</dbReference>
<accession>A0AAI8VNI7</accession>
<evidence type="ECO:0000313" key="8">
    <source>
        <dbReference type="Proteomes" id="UP001295740"/>
    </source>
</evidence>
<dbReference type="GO" id="GO:0030170">
    <property type="term" value="F:pyridoxal phosphate binding"/>
    <property type="evidence" value="ECO:0007669"/>
    <property type="project" value="InterPro"/>
</dbReference>
<keyword evidence="8" id="KW-1185">Reference proteome</keyword>